<name>A0A3B0PBU6_MYCGL</name>
<dbReference type="Proteomes" id="UP000260136">
    <property type="component" value="Chromosome"/>
</dbReference>
<evidence type="ECO:0000313" key="1">
    <source>
        <dbReference type="EMBL" id="SYV94588.1"/>
    </source>
</evidence>
<dbReference type="EMBL" id="LS991952">
    <property type="protein sequence ID" value="SYV94588.1"/>
    <property type="molecule type" value="Genomic_DNA"/>
</dbReference>
<protein>
    <submittedName>
        <fullName evidence="1">Uncharacterized protein</fullName>
    </submittedName>
</protein>
<proteinExistence type="predicted"/>
<dbReference type="AlphaFoldDB" id="A0A3B0PBU6"/>
<evidence type="ECO:0000313" key="2">
    <source>
        <dbReference type="Proteomes" id="UP000260136"/>
    </source>
</evidence>
<feature type="non-terminal residue" evidence="1">
    <location>
        <position position="39"/>
    </location>
</feature>
<organism evidence="1 2">
    <name type="scientific">Mycoplasmoides gallisepticum</name>
    <name type="common">Mycoplasma gallisepticum</name>
    <dbReference type="NCBI Taxonomy" id="2096"/>
    <lineage>
        <taxon>Bacteria</taxon>
        <taxon>Bacillati</taxon>
        <taxon>Mycoplasmatota</taxon>
        <taxon>Mycoplasmoidales</taxon>
        <taxon>Mycoplasmoidaceae</taxon>
        <taxon>Mycoplasmoides</taxon>
    </lineage>
</organism>
<sequence length="39" mass="4703">MAYHINKFSLKHLVSNKKQTVSELIEIFKQTAKYYLSDW</sequence>
<accession>A0A3B0PBU6</accession>
<gene>
    <name evidence="1" type="ORF">NCTC10115_00913</name>
</gene>
<reference evidence="2" key="1">
    <citation type="submission" date="2018-06" db="EMBL/GenBank/DDBJ databases">
        <authorList>
            <consortium name="Pathogen Informatics"/>
        </authorList>
    </citation>
    <scope>NUCLEOTIDE SEQUENCE [LARGE SCALE GENOMIC DNA]</scope>
    <source>
        <strain evidence="2">NCTC10115</strain>
    </source>
</reference>